<accession>A0A1Y2BRR0</accession>
<keyword evidence="2" id="KW-1185">Reference proteome</keyword>
<dbReference type="AlphaFoldDB" id="A0A1Y2BRR0"/>
<evidence type="ECO:0000313" key="1">
    <source>
        <dbReference type="EMBL" id="ORY37442.1"/>
    </source>
</evidence>
<gene>
    <name evidence="1" type="ORF">BCR33DRAFT_721491</name>
</gene>
<evidence type="ECO:0000313" key="2">
    <source>
        <dbReference type="Proteomes" id="UP000193642"/>
    </source>
</evidence>
<protein>
    <submittedName>
        <fullName evidence="1">Uncharacterized protein</fullName>
    </submittedName>
</protein>
<dbReference type="Proteomes" id="UP000193642">
    <property type="component" value="Unassembled WGS sequence"/>
</dbReference>
<comment type="caution">
    <text evidence="1">The sequence shown here is derived from an EMBL/GenBank/DDBJ whole genome shotgun (WGS) entry which is preliminary data.</text>
</comment>
<dbReference type="EMBL" id="MCGO01000050">
    <property type="protein sequence ID" value="ORY37442.1"/>
    <property type="molecule type" value="Genomic_DNA"/>
</dbReference>
<proteinExistence type="predicted"/>
<organism evidence="1 2">
    <name type="scientific">Rhizoclosmatium globosum</name>
    <dbReference type="NCBI Taxonomy" id="329046"/>
    <lineage>
        <taxon>Eukaryota</taxon>
        <taxon>Fungi</taxon>
        <taxon>Fungi incertae sedis</taxon>
        <taxon>Chytridiomycota</taxon>
        <taxon>Chytridiomycota incertae sedis</taxon>
        <taxon>Chytridiomycetes</taxon>
        <taxon>Chytridiales</taxon>
        <taxon>Chytriomycetaceae</taxon>
        <taxon>Rhizoclosmatium</taxon>
    </lineage>
</organism>
<reference evidence="1 2" key="1">
    <citation type="submission" date="2016-07" db="EMBL/GenBank/DDBJ databases">
        <title>Pervasive Adenine N6-methylation of Active Genes in Fungi.</title>
        <authorList>
            <consortium name="DOE Joint Genome Institute"/>
            <person name="Mondo S.J."/>
            <person name="Dannebaum R.O."/>
            <person name="Kuo R.C."/>
            <person name="Labutti K."/>
            <person name="Haridas S."/>
            <person name="Kuo A."/>
            <person name="Salamov A."/>
            <person name="Ahrendt S.R."/>
            <person name="Lipzen A."/>
            <person name="Sullivan W."/>
            <person name="Andreopoulos W.B."/>
            <person name="Clum A."/>
            <person name="Lindquist E."/>
            <person name="Daum C."/>
            <person name="Ramamoorthy G.K."/>
            <person name="Gryganskyi A."/>
            <person name="Culley D."/>
            <person name="Magnuson J.K."/>
            <person name="James T.Y."/>
            <person name="O'Malley M.A."/>
            <person name="Stajich J.E."/>
            <person name="Spatafora J.W."/>
            <person name="Visel A."/>
            <person name="Grigoriev I.V."/>
        </authorList>
    </citation>
    <scope>NUCLEOTIDE SEQUENCE [LARGE SCALE GENOMIC DNA]</scope>
    <source>
        <strain evidence="1 2">JEL800</strain>
    </source>
</reference>
<name>A0A1Y2BRR0_9FUNG</name>
<sequence length="69" mass="8267">MKGWLSNEQRQILLPDEQPMKAENDAIQHSKKEIGWWLQSRKEKVGKLKQMGNTYRFSQLKHTTSFRIH</sequence>